<keyword evidence="2" id="KW-0472">Membrane</keyword>
<evidence type="ECO:0000256" key="1">
    <source>
        <dbReference type="SAM" id="MobiDB-lite"/>
    </source>
</evidence>
<gene>
    <name evidence="3" type="ORF">NMOB1V02_LOCUS2699</name>
</gene>
<name>A0A7R9BJ32_9CRUS</name>
<dbReference type="EMBL" id="CAJPEX010000314">
    <property type="protein sequence ID" value="CAG0915036.1"/>
    <property type="molecule type" value="Genomic_DNA"/>
</dbReference>
<dbReference type="Proteomes" id="UP000678499">
    <property type="component" value="Unassembled WGS sequence"/>
</dbReference>
<reference evidence="3" key="1">
    <citation type="submission" date="2020-11" db="EMBL/GenBank/DDBJ databases">
        <authorList>
            <person name="Tran Van P."/>
        </authorList>
    </citation>
    <scope>NUCLEOTIDE SEQUENCE</scope>
</reference>
<accession>A0A7R9BJ32</accession>
<feature type="transmembrane region" description="Helical" evidence="2">
    <location>
        <begin position="20"/>
        <end position="39"/>
    </location>
</feature>
<dbReference type="AlphaFoldDB" id="A0A7R9BJ32"/>
<evidence type="ECO:0000256" key="2">
    <source>
        <dbReference type="SAM" id="Phobius"/>
    </source>
</evidence>
<keyword evidence="2" id="KW-0812">Transmembrane</keyword>
<evidence type="ECO:0000313" key="3">
    <source>
        <dbReference type="EMBL" id="CAD7274884.1"/>
    </source>
</evidence>
<evidence type="ECO:0000313" key="4">
    <source>
        <dbReference type="Proteomes" id="UP000678499"/>
    </source>
</evidence>
<sequence length="439" mass="47116">MESNQPATPRRRSSGILRSIHWMAQIYVFAFALFVTFLIPDTVFSLNTCDSWSKLAEKMRHFENHTGHIKCEPVNCSGVDCAGYLQENFTLGVYIDPCQSPTGVQIHGSVPSLHGYSPESPWSRTFYANKTAPPFFIPGAKLIIAGVEMDVYLMVTVTRYPNAAMDIDLTLKSCYGGKSAEELGGTENCTTAETILKSGPVKVPPCLVKSGEAEIHTATLHHLPVIPADVQDYNSGTSWQSTPPPPRATSIPSVATTGAFTEYQVPAAEKQWSKPCSLKDLHNFFPCKGSNEVCAPVQSNSSEGACLCIVGFVRTKQGECAPVSDGDARNKVNAMDSDEDDEQVDNNGANPASSSHYSGNSDEGHDPSETSRGGAVAAGIIIPLLLIVAIVGGFMAYKRGLCPPKSLHQPLRISLSRFSVNRSPGMVLIGDGADEEATA</sequence>
<keyword evidence="2" id="KW-1133">Transmembrane helix</keyword>
<organism evidence="3">
    <name type="scientific">Notodromas monacha</name>
    <dbReference type="NCBI Taxonomy" id="399045"/>
    <lineage>
        <taxon>Eukaryota</taxon>
        <taxon>Metazoa</taxon>
        <taxon>Ecdysozoa</taxon>
        <taxon>Arthropoda</taxon>
        <taxon>Crustacea</taxon>
        <taxon>Oligostraca</taxon>
        <taxon>Ostracoda</taxon>
        <taxon>Podocopa</taxon>
        <taxon>Podocopida</taxon>
        <taxon>Cypridocopina</taxon>
        <taxon>Cypridoidea</taxon>
        <taxon>Cyprididae</taxon>
        <taxon>Notodromas</taxon>
    </lineage>
</organism>
<keyword evidence="4" id="KW-1185">Reference proteome</keyword>
<feature type="region of interest" description="Disordered" evidence="1">
    <location>
        <begin position="322"/>
        <end position="372"/>
    </location>
</feature>
<protein>
    <submittedName>
        <fullName evidence="3">Uncharacterized protein</fullName>
    </submittedName>
</protein>
<dbReference type="EMBL" id="OA882351">
    <property type="protein sequence ID" value="CAD7274884.1"/>
    <property type="molecule type" value="Genomic_DNA"/>
</dbReference>
<feature type="compositionally biased region" description="Polar residues" evidence="1">
    <location>
        <begin position="345"/>
        <end position="361"/>
    </location>
</feature>
<proteinExistence type="predicted"/>
<feature type="transmembrane region" description="Helical" evidence="2">
    <location>
        <begin position="375"/>
        <end position="397"/>
    </location>
</feature>